<evidence type="ECO:0000259" key="3">
    <source>
        <dbReference type="Pfam" id="PF08547"/>
    </source>
</evidence>
<name>A0AAD5TAL6_9FUNG</name>
<accession>A0AAD5TAL6</accession>
<evidence type="ECO:0000256" key="2">
    <source>
        <dbReference type="SAM" id="SignalP"/>
    </source>
</evidence>
<dbReference type="PANTHER" id="PTHR13194">
    <property type="entry name" value="COMPLEX I INTERMEDIATE-ASSOCIATED PROTEIN 30"/>
    <property type="match status" value="1"/>
</dbReference>
<dbReference type="GO" id="GO:0010257">
    <property type="term" value="P:NADH dehydrogenase complex assembly"/>
    <property type="evidence" value="ECO:0007669"/>
    <property type="project" value="TreeGrafter"/>
</dbReference>
<dbReference type="Proteomes" id="UP001211907">
    <property type="component" value="Unassembled WGS sequence"/>
</dbReference>
<dbReference type="InterPro" id="IPR013857">
    <property type="entry name" value="NADH-UbQ_OxRdtase-assoc_prot30"/>
</dbReference>
<dbReference type="SUPFAM" id="SSF49785">
    <property type="entry name" value="Galactose-binding domain-like"/>
    <property type="match status" value="1"/>
</dbReference>
<keyword evidence="2" id="KW-0732">Signal</keyword>
<sequence>MNGMGWTWTTALLVGFMVVAVQCAVVAEKQKAMLHPDSALFGRNTHDGWRTERDWAIVTDAVRGGSSTAKVVISPRDKTLYFSGNLDTTTLGGAGFASARFNFDAPLNLTGVRALLITVASRDDKTYALNLVDSLPETSPDGRKQSAIEYKFSFGPESSFSEKNAEIYAPISGFVPYYRGRRVENAPPLNTSNIVAISIMIQSYFDQQKGDYSLKLSSIDARK</sequence>
<evidence type="ECO:0000256" key="1">
    <source>
        <dbReference type="ARBA" id="ARBA00007884"/>
    </source>
</evidence>
<dbReference type="InterPro" id="IPR008979">
    <property type="entry name" value="Galactose-bd-like_sf"/>
</dbReference>
<protein>
    <recommendedName>
        <fullName evidence="3">NADH:ubiquinone oxidoreductase intermediate-associated protein 30 domain-containing protein</fullName>
    </recommendedName>
</protein>
<dbReference type="PANTHER" id="PTHR13194:SF19">
    <property type="entry name" value="NAD(P)-BINDING ROSSMANN-FOLD SUPERFAMILY PROTEIN"/>
    <property type="match status" value="1"/>
</dbReference>
<dbReference type="EMBL" id="JADGJH010000023">
    <property type="protein sequence ID" value="KAJ3141969.1"/>
    <property type="molecule type" value="Genomic_DNA"/>
</dbReference>
<dbReference type="InterPro" id="IPR039131">
    <property type="entry name" value="NDUFAF1"/>
</dbReference>
<dbReference type="Pfam" id="PF08547">
    <property type="entry name" value="CIA30"/>
    <property type="match status" value="1"/>
</dbReference>
<comment type="caution">
    <text evidence="4">The sequence shown here is derived from an EMBL/GenBank/DDBJ whole genome shotgun (WGS) entry which is preliminary data.</text>
</comment>
<dbReference type="AlphaFoldDB" id="A0AAD5TAL6"/>
<proteinExistence type="inferred from homology"/>
<keyword evidence="5" id="KW-1185">Reference proteome</keyword>
<gene>
    <name evidence="4" type="ORF">HK100_004757</name>
</gene>
<comment type="similarity">
    <text evidence="1">Belongs to the CIA30 family.</text>
</comment>
<organism evidence="4 5">
    <name type="scientific">Physocladia obscura</name>
    <dbReference type="NCBI Taxonomy" id="109957"/>
    <lineage>
        <taxon>Eukaryota</taxon>
        <taxon>Fungi</taxon>
        <taxon>Fungi incertae sedis</taxon>
        <taxon>Chytridiomycota</taxon>
        <taxon>Chytridiomycota incertae sedis</taxon>
        <taxon>Chytridiomycetes</taxon>
        <taxon>Chytridiales</taxon>
        <taxon>Chytriomycetaceae</taxon>
        <taxon>Physocladia</taxon>
    </lineage>
</organism>
<dbReference type="GO" id="GO:0051082">
    <property type="term" value="F:unfolded protein binding"/>
    <property type="evidence" value="ECO:0007669"/>
    <property type="project" value="TreeGrafter"/>
</dbReference>
<evidence type="ECO:0000313" key="4">
    <source>
        <dbReference type="EMBL" id="KAJ3141969.1"/>
    </source>
</evidence>
<feature type="domain" description="NADH:ubiquinone oxidoreductase intermediate-associated protein 30" evidence="3">
    <location>
        <begin position="51"/>
        <end position="215"/>
    </location>
</feature>
<feature type="signal peptide" evidence="2">
    <location>
        <begin position="1"/>
        <end position="23"/>
    </location>
</feature>
<reference evidence="4" key="1">
    <citation type="submission" date="2020-05" db="EMBL/GenBank/DDBJ databases">
        <title>Phylogenomic resolution of chytrid fungi.</title>
        <authorList>
            <person name="Stajich J.E."/>
            <person name="Amses K."/>
            <person name="Simmons R."/>
            <person name="Seto K."/>
            <person name="Myers J."/>
            <person name="Bonds A."/>
            <person name="Quandt C.A."/>
            <person name="Barry K."/>
            <person name="Liu P."/>
            <person name="Grigoriev I."/>
            <person name="Longcore J.E."/>
            <person name="James T.Y."/>
        </authorList>
    </citation>
    <scope>NUCLEOTIDE SEQUENCE</scope>
    <source>
        <strain evidence="4">JEL0513</strain>
    </source>
</reference>
<feature type="chain" id="PRO_5042196933" description="NADH:ubiquinone oxidoreductase intermediate-associated protein 30 domain-containing protein" evidence="2">
    <location>
        <begin position="24"/>
        <end position="223"/>
    </location>
</feature>
<evidence type="ECO:0000313" key="5">
    <source>
        <dbReference type="Proteomes" id="UP001211907"/>
    </source>
</evidence>